<reference evidence="1 2" key="1">
    <citation type="journal article" date="2014" name="Genome Biol. Evol.">
        <title>The genome of the myxosporean Thelohanellus kitauei shows adaptations to nutrient acquisition within its fish host.</title>
        <authorList>
            <person name="Yang Y."/>
            <person name="Xiong J."/>
            <person name="Zhou Z."/>
            <person name="Huo F."/>
            <person name="Miao W."/>
            <person name="Ran C."/>
            <person name="Liu Y."/>
            <person name="Zhang J."/>
            <person name="Feng J."/>
            <person name="Wang M."/>
            <person name="Wang M."/>
            <person name="Wang L."/>
            <person name="Yao B."/>
        </authorList>
    </citation>
    <scope>NUCLEOTIDE SEQUENCE [LARGE SCALE GENOMIC DNA]</scope>
    <source>
        <strain evidence="1">Wuqing</strain>
    </source>
</reference>
<sequence length="118" mass="13950">MVDRSARLQMEERMQSNSDMVKILIDIVIMAIKLNASMLSVQEIHQHVAKYVEISESWRSKNYAFMMSEWRKSSFHTLIFDESTDISFQKLLILYFKYRPETENIYKTIFGGIVKLTS</sequence>
<proteinExistence type="predicted"/>
<dbReference type="Proteomes" id="UP000031668">
    <property type="component" value="Unassembled WGS sequence"/>
</dbReference>
<protein>
    <submittedName>
        <fullName evidence="1">Uncharacterized protein</fullName>
    </submittedName>
</protein>
<dbReference type="EMBL" id="JWZT01004433">
    <property type="protein sequence ID" value="KII64119.1"/>
    <property type="molecule type" value="Genomic_DNA"/>
</dbReference>
<dbReference type="OrthoDB" id="10000786at2759"/>
<evidence type="ECO:0000313" key="1">
    <source>
        <dbReference type="EMBL" id="KII64119.1"/>
    </source>
</evidence>
<dbReference type="AlphaFoldDB" id="A0A0C2IFP5"/>
<gene>
    <name evidence="1" type="ORF">RF11_02546</name>
</gene>
<accession>A0A0C2IFP5</accession>
<name>A0A0C2IFP5_THEKT</name>
<comment type="caution">
    <text evidence="1">The sequence shown here is derived from an EMBL/GenBank/DDBJ whole genome shotgun (WGS) entry which is preliminary data.</text>
</comment>
<keyword evidence="2" id="KW-1185">Reference proteome</keyword>
<organism evidence="1 2">
    <name type="scientific">Thelohanellus kitauei</name>
    <name type="common">Myxosporean</name>
    <dbReference type="NCBI Taxonomy" id="669202"/>
    <lineage>
        <taxon>Eukaryota</taxon>
        <taxon>Metazoa</taxon>
        <taxon>Cnidaria</taxon>
        <taxon>Myxozoa</taxon>
        <taxon>Myxosporea</taxon>
        <taxon>Bivalvulida</taxon>
        <taxon>Platysporina</taxon>
        <taxon>Myxobolidae</taxon>
        <taxon>Thelohanellus</taxon>
    </lineage>
</organism>
<evidence type="ECO:0000313" key="2">
    <source>
        <dbReference type="Proteomes" id="UP000031668"/>
    </source>
</evidence>